<name>A0A917Q3T5_9HYPH</name>
<dbReference type="Proteomes" id="UP000600449">
    <property type="component" value="Unassembled WGS sequence"/>
</dbReference>
<dbReference type="Gene3D" id="1.10.260.40">
    <property type="entry name" value="lambda repressor-like DNA-binding domains"/>
    <property type="match status" value="1"/>
</dbReference>
<dbReference type="PROSITE" id="PS50943">
    <property type="entry name" value="HTH_CROC1"/>
    <property type="match status" value="1"/>
</dbReference>
<dbReference type="AlphaFoldDB" id="A0A917Q3T5"/>
<evidence type="ECO:0000313" key="3">
    <source>
        <dbReference type="Proteomes" id="UP000600449"/>
    </source>
</evidence>
<dbReference type="EMBL" id="BMMF01000001">
    <property type="protein sequence ID" value="GGK18707.1"/>
    <property type="molecule type" value="Genomic_DNA"/>
</dbReference>
<dbReference type="CDD" id="cd00093">
    <property type="entry name" value="HTH_XRE"/>
    <property type="match status" value="1"/>
</dbReference>
<reference evidence="2 3" key="1">
    <citation type="journal article" date="2014" name="Int. J. Syst. Evol. Microbiol.">
        <title>Complete genome sequence of Corynebacterium casei LMG S-19264T (=DSM 44701T), isolated from a smear-ripened cheese.</title>
        <authorList>
            <consortium name="US DOE Joint Genome Institute (JGI-PGF)"/>
            <person name="Walter F."/>
            <person name="Albersmeier A."/>
            <person name="Kalinowski J."/>
            <person name="Ruckert C."/>
        </authorList>
    </citation>
    <scope>NUCLEOTIDE SEQUENCE [LARGE SCALE GENOMIC DNA]</scope>
    <source>
        <strain evidence="2 3">CGMCC 1.9161</strain>
    </source>
</reference>
<feature type="domain" description="HTH cro/C1-type" evidence="1">
    <location>
        <begin position="11"/>
        <end position="65"/>
    </location>
</feature>
<evidence type="ECO:0000313" key="2">
    <source>
        <dbReference type="EMBL" id="GGK18707.1"/>
    </source>
</evidence>
<proteinExistence type="predicted"/>
<comment type="caution">
    <text evidence="2">The sequence shown here is derived from an EMBL/GenBank/DDBJ whole genome shotgun (WGS) entry which is preliminary data.</text>
</comment>
<evidence type="ECO:0000259" key="1">
    <source>
        <dbReference type="PROSITE" id="PS50943"/>
    </source>
</evidence>
<dbReference type="InterPro" id="IPR001387">
    <property type="entry name" value="Cro/C1-type_HTH"/>
</dbReference>
<keyword evidence="3" id="KW-1185">Reference proteome</keyword>
<dbReference type="GO" id="GO:0003677">
    <property type="term" value="F:DNA binding"/>
    <property type="evidence" value="ECO:0007669"/>
    <property type="project" value="InterPro"/>
</dbReference>
<organism evidence="2 3">
    <name type="scientific">Salinarimonas ramus</name>
    <dbReference type="NCBI Taxonomy" id="690164"/>
    <lineage>
        <taxon>Bacteria</taxon>
        <taxon>Pseudomonadati</taxon>
        <taxon>Pseudomonadota</taxon>
        <taxon>Alphaproteobacteria</taxon>
        <taxon>Hyphomicrobiales</taxon>
        <taxon>Salinarimonadaceae</taxon>
        <taxon>Salinarimonas</taxon>
    </lineage>
</organism>
<dbReference type="InterPro" id="IPR010982">
    <property type="entry name" value="Lambda_DNA-bd_dom_sf"/>
</dbReference>
<gene>
    <name evidence="2" type="ORF">GCM10011322_01780</name>
</gene>
<dbReference type="SUPFAM" id="SSF47413">
    <property type="entry name" value="lambda repressor-like DNA-binding domains"/>
    <property type="match status" value="1"/>
</dbReference>
<sequence>MTLKELLGSNVRAARNARGWSQALLAEKAGMAVNSVGRMERGEMGLSFKRIDAVANALDVEPAALFAVEPPVTPTPEKARLLHRIQVLLHRMSEEELLRLMRVVKAVET</sequence>
<protein>
    <recommendedName>
        <fullName evidence="1">HTH cro/C1-type domain-containing protein</fullName>
    </recommendedName>
</protein>
<accession>A0A917Q3T5</accession>
<dbReference type="Pfam" id="PF01381">
    <property type="entry name" value="HTH_3"/>
    <property type="match status" value="1"/>
</dbReference>
<dbReference type="SMART" id="SM00530">
    <property type="entry name" value="HTH_XRE"/>
    <property type="match status" value="1"/>
</dbReference>